<comment type="function">
    <text evidence="5">Modulates RecA activity.</text>
</comment>
<dbReference type="InterPro" id="IPR053926">
    <property type="entry name" value="RecX_HTH_1st"/>
</dbReference>
<evidence type="ECO:0000259" key="7">
    <source>
        <dbReference type="Pfam" id="PF21981"/>
    </source>
</evidence>
<keyword evidence="4 5" id="KW-0963">Cytoplasm</keyword>
<comment type="similarity">
    <text evidence="2 5">Belongs to the RecX family.</text>
</comment>
<dbReference type="AlphaFoldDB" id="A0A6N2T999"/>
<dbReference type="Pfam" id="PF21982">
    <property type="entry name" value="RecX_HTH1"/>
    <property type="match status" value="1"/>
</dbReference>
<feature type="domain" description="RecX third three-helical" evidence="7">
    <location>
        <begin position="153"/>
        <end position="197"/>
    </location>
</feature>
<feature type="domain" description="RecX second three-helical" evidence="6">
    <location>
        <begin position="106"/>
        <end position="144"/>
    </location>
</feature>
<dbReference type="InterPro" id="IPR036388">
    <property type="entry name" value="WH-like_DNA-bd_sf"/>
</dbReference>
<dbReference type="Pfam" id="PF02631">
    <property type="entry name" value="RecX_HTH2"/>
    <property type="match status" value="1"/>
</dbReference>
<evidence type="ECO:0000259" key="6">
    <source>
        <dbReference type="Pfam" id="PF02631"/>
    </source>
</evidence>
<gene>
    <name evidence="5 9" type="primary">recX</name>
    <name evidence="9" type="ORF">CNLFYP112_01691</name>
</gene>
<dbReference type="PANTHER" id="PTHR33602">
    <property type="entry name" value="REGULATORY PROTEIN RECX FAMILY PROTEIN"/>
    <property type="match status" value="1"/>
</dbReference>
<evidence type="ECO:0000256" key="2">
    <source>
        <dbReference type="ARBA" id="ARBA00009695"/>
    </source>
</evidence>
<dbReference type="InterPro" id="IPR003783">
    <property type="entry name" value="Regulatory_RecX"/>
</dbReference>
<evidence type="ECO:0000256" key="4">
    <source>
        <dbReference type="ARBA" id="ARBA00022490"/>
    </source>
</evidence>
<dbReference type="HAMAP" id="MF_01114">
    <property type="entry name" value="RecX"/>
    <property type="match status" value="1"/>
</dbReference>
<evidence type="ECO:0000313" key="9">
    <source>
        <dbReference type="EMBL" id="VYT02087.1"/>
    </source>
</evidence>
<dbReference type="InterPro" id="IPR053925">
    <property type="entry name" value="RecX_HTH_3rd"/>
</dbReference>
<proteinExistence type="inferred from homology"/>
<feature type="domain" description="RecX first three-helical" evidence="8">
    <location>
        <begin position="59"/>
        <end position="96"/>
    </location>
</feature>
<organism evidence="9">
    <name type="scientific">[Clostridium] nexile</name>
    <dbReference type="NCBI Taxonomy" id="29361"/>
    <lineage>
        <taxon>Bacteria</taxon>
        <taxon>Bacillati</taxon>
        <taxon>Bacillota</taxon>
        <taxon>Clostridia</taxon>
        <taxon>Lachnospirales</taxon>
        <taxon>Lachnospiraceae</taxon>
        <taxon>Tyzzerella</taxon>
    </lineage>
</organism>
<dbReference type="EMBL" id="CACRTG010000011">
    <property type="protein sequence ID" value="VYT02087.1"/>
    <property type="molecule type" value="Genomic_DNA"/>
</dbReference>
<dbReference type="Pfam" id="PF21981">
    <property type="entry name" value="RecX_HTH3"/>
    <property type="match status" value="1"/>
</dbReference>
<dbReference type="InterPro" id="IPR053924">
    <property type="entry name" value="RecX_HTH_2nd"/>
</dbReference>
<dbReference type="GO" id="GO:0005737">
    <property type="term" value="C:cytoplasm"/>
    <property type="evidence" value="ECO:0007669"/>
    <property type="project" value="UniProtKB-SubCell"/>
</dbReference>
<dbReference type="GO" id="GO:0006282">
    <property type="term" value="P:regulation of DNA repair"/>
    <property type="evidence" value="ECO:0007669"/>
    <property type="project" value="UniProtKB-UniRule"/>
</dbReference>
<name>A0A6N2T999_9FIRM</name>
<evidence type="ECO:0000256" key="3">
    <source>
        <dbReference type="ARBA" id="ARBA00018111"/>
    </source>
</evidence>
<dbReference type="Gene3D" id="1.10.10.10">
    <property type="entry name" value="Winged helix-like DNA-binding domain superfamily/Winged helix DNA-binding domain"/>
    <property type="match status" value="3"/>
</dbReference>
<comment type="subcellular location">
    <subcellularLocation>
        <location evidence="1 5">Cytoplasm</location>
    </subcellularLocation>
</comment>
<evidence type="ECO:0000259" key="8">
    <source>
        <dbReference type="Pfam" id="PF21982"/>
    </source>
</evidence>
<reference evidence="9" key="1">
    <citation type="submission" date="2019-11" db="EMBL/GenBank/DDBJ databases">
        <authorList>
            <person name="Feng L."/>
        </authorList>
    </citation>
    <scope>NUCLEOTIDE SEQUENCE</scope>
    <source>
        <strain evidence="9">CnexileLFYP112</strain>
    </source>
</reference>
<sequence>MYVTKIEPVTKTKYKVFIDGQFAFVLYKGELSRYHIAQDTEVDERLVSQILSEIVLKRAKLRAMHLLTDMDRTESQLRTKLKQGLYPDDIIEQAMAYVKSFGYVEDENYARRFVLSRQNSKSKKEIYVSLCQKGVAKETIDKVMEECYEMEEERGAIQKVLEKKRFCAEKATEAEKAKICGYLLRKGFRYEDIRQVIQVSEWNT</sequence>
<evidence type="ECO:0000256" key="5">
    <source>
        <dbReference type="HAMAP-Rule" id="MF_01114"/>
    </source>
</evidence>
<protein>
    <recommendedName>
        <fullName evidence="3 5">Regulatory protein RecX</fullName>
    </recommendedName>
</protein>
<evidence type="ECO:0000256" key="1">
    <source>
        <dbReference type="ARBA" id="ARBA00004496"/>
    </source>
</evidence>
<dbReference type="PANTHER" id="PTHR33602:SF1">
    <property type="entry name" value="REGULATORY PROTEIN RECX FAMILY PROTEIN"/>
    <property type="match status" value="1"/>
</dbReference>
<accession>A0A6N2T999</accession>